<dbReference type="RefSeq" id="WP_035205035.1">
    <property type="nucleotide sequence ID" value="NZ_CP012475.1"/>
</dbReference>
<evidence type="ECO:0000256" key="6">
    <source>
        <dbReference type="ARBA" id="ARBA00023136"/>
    </source>
</evidence>
<gene>
    <name evidence="8" type="ORF">CHH72_13500</name>
</gene>
<evidence type="ECO:0000256" key="5">
    <source>
        <dbReference type="ARBA" id="ARBA00022989"/>
    </source>
</evidence>
<comment type="caution">
    <text evidence="8">The sequence shown here is derived from an EMBL/GenBank/DDBJ whole genome shotgun (WGS) entry which is preliminary data.</text>
</comment>
<keyword evidence="6" id="KW-0472">Membrane</keyword>
<name>A0A268NZ03_SHOCL</name>
<organism evidence="8 9">
    <name type="scientific">Shouchella clausii</name>
    <name type="common">Alkalihalobacillus clausii</name>
    <dbReference type="NCBI Taxonomy" id="79880"/>
    <lineage>
        <taxon>Bacteria</taxon>
        <taxon>Bacillati</taxon>
        <taxon>Bacillota</taxon>
        <taxon>Bacilli</taxon>
        <taxon>Bacillales</taxon>
        <taxon>Bacillaceae</taxon>
        <taxon>Shouchella</taxon>
    </lineage>
</organism>
<protein>
    <submittedName>
        <fullName evidence="8">DedA family protein</fullName>
    </submittedName>
</protein>
<dbReference type="GO" id="GO:0005886">
    <property type="term" value="C:plasma membrane"/>
    <property type="evidence" value="ECO:0007669"/>
    <property type="project" value="UniProtKB-SubCell"/>
</dbReference>
<sequence>MEEWLLQLMEQFGYLGIFALIALENVFPPIPSEVILTFGGFMTQQTELSKTGVVLAATGGSLCGALILFAVGRWLDVKRMEVLIDRYGHVLRLTKEDVRKADRWFDRYGPWTVLFCRLIPLIRSLISIPAGMSGMNIWLFICLTTLGTAVWNTILVHLGASVGENWHDIVEAMSVFSDVVYVGIAIAVIAILLWYIRLRTKRK</sequence>
<comment type="subcellular location">
    <subcellularLocation>
        <location evidence="1">Cell membrane</location>
        <topology evidence="1">Multi-pass membrane protein</topology>
    </subcellularLocation>
</comment>
<proteinExistence type="inferred from homology"/>
<dbReference type="Proteomes" id="UP000216207">
    <property type="component" value="Unassembled WGS sequence"/>
</dbReference>
<evidence type="ECO:0000256" key="3">
    <source>
        <dbReference type="ARBA" id="ARBA00022475"/>
    </source>
</evidence>
<evidence type="ECO:0000256" key="4">
    <source>
        <dbReference type="ARBA" id="ARBA00022692"/>
    </source>
</evidence>
<dbReference type="PANTHER" id="PTHR42709">
    <property type="entry name" value="ALKALINE PHOSPHATASE LIKE PROTEIN"/>
    <property type="match status" value="1"/>
</dbReference>
<keyword evidence="3" id="KW-1003">Cell membrane</keyword>
<dbReference type="EMBL" id="NPCC01000017">
    <property type="protein sequence ID" value="PAE88290.1"/>
    <property type="molecule type" value="Genomic_DNA"/>
</dbReference>
<keyword evidence="4" id="KW-0812">Transmembrane</keyword>
<evidence type="ECO:0000256" key="1">
    <source>
        <dbReference type="ARBA" id="ARBA00004651"/>
    </source>
</evidence>
<evidence type="ECO:0000256" key="2">
    <source>
        <dbReference type="ARBA" id="ARBA00010792"/>
    </source>
</evidence>
<evidence type="ECO:0000259" key="7">
    <source>
        <dbReference type="Pfam" id="PF09335"/>
    </source>
</evidence>
<feature type="domain" description="VTT" evidence="7">
    <location>
        <begin position="30"/>
        <end position="160"/>
    </location>
</feature>
<comment type="similarity">
    <text evidence="2">Belongs to the DedA family.</text>
</comment>
<evidence type="ECO:0000313" key="8">
    <source>
        <dbReference type="EMBL" id="PAE88290.1"/>
    </source>
</evidence>
<evidence type="ECO:0000313" key="9">
    <source>
        <dbReference type="Proteomes" id="UP000216207"/>
    </source>
</evidence>
<dbReference type="InterPro" id="IPR032816">
    <property type="entry name" value="VTT_dom"/>
</dbReference>
<dbReference type="Pfam" id="PF09335">
    <property type="entry name" value="VTT_dom"/>
    <property type="match status" value="1"/>
</dbReference>
<dbReference type="AlphaFoldDB" id="A0A268NZ03"/>
<reference evidence="8 9" key="1">
    <citation type="submission" date="2017-07" db="EMBL/GenBank/DDBJ databases">
        <title>Isolation and whole genome analysis of endospore-forming bacteria from heroin.</title>
        <authorList>
            <person name="Kalinowski J."/>
            <person name="Ahrens B."/>
            <person name="Al-Dilaimi A."/>
            <person name="Winkler A."/>
            <person name="Wibberg D."/>
            <person name="Schleenbecker U."/>
            <person name="Ruckert C."/>
            <person name="Wolfel R."/>
            <person name="Grass G."/>
        </authorList>
    </citation>
    <scope>NUCLEOTIDE SEQUENCE [LARGE SCALE GENOMIC DNA]</scope>
    <source>
        <strain evidence="8 9">7539</strain>
    </source>
</reference>
<dbReference type="PANTHER" id="PTHR42709:SF6">
    <property type="entry name" value="UNDECAPRENYL PHOSPHATE TRANSPORTER A"/>
    <property type="match status" value="1"/>
</dbReference>
<dbReference type="InterPro" id="IPR051311">
    <property type="entry name" value="DedA_domain"/>
</dbReference>
<accession>A0A268NZ03</accession>
<keyword evidence="5" id="KW-1133">Transmembrane helix</keyword>